<sequence length="146" mass="16431">MQSLKGILEAERSKQGDRGPVFISIEVHGLKYKFRLNQNEALVLFAIHAHFFVLADFCQALSARRVPVNEQRVMAPQTKTKAAGEKPPRKTKSGGSGGRKKLSAFNKFMQTEMARLKDEEPEMSHQERFKTATGNWKTAKENPSKA</sequence>
<feature type="domain" description="YABBY protein C-terminal" evidence="2">
    <location>
        <begin position="100"/>
        <end position="138"/>
    </location>
</feature>
<evidence type="ECO:0000313" key="3">
    <source>
        <dbReference type="EMBL" id="GLB35713.1"/>
    </source>
</evidence>
<evidence type="ECO:0000313" key="4">
    <source>
        <dbReference type="Proteomes" id="UP001063166"/>
    </source>
</evidence>
<feature type="region of interest" description="Disordered" evidence="1">
    <location>
        <begin position="72"/>
        <end position="104"/>
    </location>
</feature>
<accession>A0A9P3PGW7</accession>
<protein>
    <submittedName>
        <fullName evidence="3">YABBY protein</fullName>
    </submittedName>
</protein>
<feature type="compositionally biased region" description="Basic and acidic residues" evidence="1">
    <location>
        <begin position="116"/>
        <end position="130"/>
    </location>
</feature>
<dbReference type="InterPro" id="IPR056775">
    <property type="entry name" value="YABBY_C"/>
</dbReference>
<dbReference type="AlphaFoldDB" id="A0A9P3PGW7"/>
<gene>
    <name evidence="3" type="ORF">LshimejAT787_0300010</name>
</gene>
<dbReference type="CDD" id="cd00084">
    <property type="entry name" value="HMG-box_SF"/>
    <property type="match status" value="1"/>
</dbReference>
<dbReference type="InterPro" id="IPR036910">
    <property type="entry name" value="HMG_box_dom_sf"/>
</dbReference>
<comment type="caution">
    <text evidence="3">The sequence shown here is derived from an EMBL/GenBank/DDBJ whole genome shotgun (WGS) entry which is preliminary data.</text>
</comment>
<feature type="region of interest" description="Disordered" evidence="1">
    <location>
        <begin position="116"/>
        <end position="146"/>
    </location>
</feature>
<reference evidence="3" key="1">
    <citation type="submission" date="2022-07" db="EMBL/GenBank/DDBJ databases">
        <title>The genome of Lyophyllum shimeji provides insight into the initial evolution of ectomycorrhizal fungal genome.</title>
        <authorList>
            <person name="Kobayashi Y."/>
            <person name="Shibata T."/>
            <person name="Hirakawa H."/>
            <person name="Shigenobu S."/>
            <person name="Nishiyama T."/>
            <person name="Yamada A."/>
            <person name="Hasebe M."/>
            <person name="Kawaguchi M."/>
        </authorList>
    </citation>
    <scope>NUCLEOTIDE SEQUENCE</scope>
    <source>
        <strain evidence="3">AT787</strain>
    </source>
</reference>
<organism evidence="3 4">
    <name type="scientific">Lyophyllum shimeji</name>
    <name type="common">Hon-shimeji</name>
    <name type="synonym">Tricholoma shimeji</name>
    <dbReference type="NCBI Taxonomy" id="47721"/>
    <lineage>
        <taxon>Eukaryota</taxon>
        <taxon>Fungi</taxon>
        <taxon>Dikarya</taxon>
        <taxon>Basidiomycota</taxon>
        <taxon>Agaricomycotina</taxon>
        <taxon>Agaricomycetes</taxon>
        <taxon>Agaricomycetidae</taxon>
        <taxon>Agaricales</taxon>
        <taxon>Tricholomatineae</taxon>
        <taxon>Lyophyllaceae</taxon>
        <taxon>Lyophyllum</taxon>
    </lineage>
</organism>
<dbReference type="SUPFAM" id="SSF47095">
    <property type="entry name" value="HMG-box"/>
    <property type="match status" value="1"/>
</dbReference>
<evidence type="ECO:0000259" key="2">
    <source>
        <dbReference type="Pfam" id="PF04690"/>
    </source>
</evidence>
<dbReference type="Proteomes" id="UP001063166">
    <property type="component" value="Unassembled WGS sequence"/>
</dbReference>
<name>A0A9P3PGW7_LYOSH</name>
<dbReference type="OrthoDB" id="667577at2759"/>
<evidence type="ECO:0000256" key="1">
    <source>
        <dbReference type="SAM" id="MobiDB-lite"/>
    </source>
</evidence>
<dbReference type="EMBL" id="BRPK01000003">
    <property type="protein sequence ID" value="GLB35713.1"/>
    <property type="molecule type" value="Genomic_DNA"/>
</dbReference>
<dbReference type="Gene3D" id="1.10.30.10">
    <property type="entry name" value="High mobility group box domain"/>
    <property type="match status" value="1"/>
</dbReference>
<proteinExistence type="predicted"/>
<dbReference type="Pfam" id="PF04690">
    <property type="entry name" value="YABBY"/>
    <property type="match status" value="1"/>
</dbReference>
<keyword evidence="4" id="KW-1185">Reference proteome</keyword>